<keyword evidence="1" id="KW-1133">Transmembrane helix</keyword>
<feature type="transmembrane region" description="Helical" evidence="1">
    <location>
        <begin position="32"/>
        <end position="53"/>
    </location>
</feature>
<comment type="caution">
    <text evidence="2">The sequence shown here is derived from an EMBL/GenBank/DDBJ whole genome shotgun (WGS) entry which is preliminary data.</text>
</comment>
<keyword evidence="1" id="KW-0812">Transmembrane</keyword>
<dbReference type="EMBL" id="QUWK01000009">
    <property type="protein sequence ID" value="RFU94507.1"/>
    <property type="molecule type" value="Genomic_DNA"/>
</dbReference>
<reference evidence="2 3" key="2">
    <citation type="submission" date="2018-09" db="EMBL/GenBank/DDBJ databases">
        <title>Genome of Sphaerochaeta halotolerans strain 4-11.</title>
        <authorList>
            <person name="Nazina T.N."/>
            <person name="Sokolova D.S."/>
        </authorList>
    </citation>
    <scope>NUCLEOTIDE SEQUENCE [LARGE SCALE GENOMIC DNA]</scope>
    <source>
        <strain evidence="2 3">4-11</strain>
    </source>
</reference>
<keyword evidence="3" id="KW-1185">Reference proteome</keyword>
<evidence type="ECO:0000313" key="2">
    <source>
        <dbReference type="EMBL" id="RFU94507.1"/>
    </source>
</evidence>
<name>A0A372MFE8_9SPIR</name>
<gene>
    <name evidence="2" type="ORF">DYP60_09935</name>
</gene>
<dbReference type="AlphaFoldDB" id="A0A372MFE8"/>
<feature type="transmembrane region" description="Helical" evidence="1">
    <location>
        <begin position="158"/>
        <end position="177"/>
    </location>
</feature>
<dbReference type="RefSeq" id="WP_117330844.1">
    <property type="nucleotide sequence ID" value="NZ_QUWK01000009.1"/>
</dbReference>
<evidence type="ECO:0000256" key="1">
    <source>
        <dbReference type="SAM" id="Phobius"/>
    </source>
</evidence>
<evidence type="ECO:0000313" key="3">
    <source>
        <dbReference type="Proteomes" id="UP000264002"/>
    </source>
</evidence>
<sequence length="213" mass="23480">MKRSIFHLGFFLSPLIPVILYLYSVGALADSYSVSIIFGVYAFVLVSNQFYLASQPAWMVSLLGAKSVRSLHGSSPLLIILLALIHALLKLANGFTLSTSQALFGLVALILFFVGTIAALLFFANTLLTKQKKFAQLRTSTFEKTGLTHQKVRAMHNLMVVAGLVVLFHVLLASTSSFTYNPWGIGILVAWMAFSLISYANYRLSGRKPRRKS</sequence>
<feature type="transmembrane region" description="Helical" evidence="1">
    <location>
        <begin position="74"/>
        <end position="92"/>
    </location>
</feature>
<protein>
    <submittedName>
        <fullName evidence="2">Uncharacterized protein</fullName>
    </submittedName>
</protein>
<accession>A0A372MFE8</accession>
<keyword evidence="1" id="KW-0472">Membrane</keyword>
<feature type="transmembrane region" description="Helical" evidence="1">
    <location>
        <begin position="104"/>
        <end position="128"/>
    </location>
</feature>
<reference evidence="3" key="1">
    <citation type="submission" date="2018-08" db="EMBL/GenBank/DDBJ databases">
        <authorList>
            <person name="Grouzdev D.S."/>
            <person name="Krutkina M.S."/>
        </authorList>
    </citation>
    <scope>NUCLEOTIDE SEQUENCE [LARGE SCALE GENOMIC DNA]</scope>
    <source>
        <strain evidence="3">4-11</strain>
    </source>
</reference>
<organism evidence="2 3">
    <name type="scientific">Sphaerochaeta halotolerans</name>
    <dbReference type="NCBI Taxonomy" id="2293840"/>
    <lineage>
        <taxon>Bacteria</taxon>
        <taxon>Pseudomonadati</taxon>
        <taxon>Spirochaetota</taxon>
        <taxon>Spirochaetia</taxon>
        <taxon>Spirochaetales</taxon>
        <taxon>Sphaerochaetaceae</taxon>
        <taxon>Sphaerochaeta</taxon>
    </lineage>
</organism>
<feature type="transmembrane region" description="Helical" evidence="1">
    <location>
        <begin position="183"/>
        <end position="202"/>
    </location>
</feature>
<dbReference type="Proteomes" id="UP000264002">
    <property type="component" value="Unassembled WGS sequence"/>
</dbReference>
<feature type="transmembrane region" description="Helical" evidence="1">
    <location>
        <begin position="5"/>
        <end position="26"/>
    </location>
</feature>
<proteinExistence type="predicted"/>